<dbReference type="Proteomes" id="UP000652153">
    <property type="component" value="Unassembled WGS sequence"/>
</dbReference>
<sequence length="61" mass="7438">MPQADRECREHKVSWALRVFLVSREQRVHRVQQALGESVEKREVQEHKVPWVLRVYRVSRE</sequence>
<gene>
    <name evidence="1" type="ORF">GCM10008014_58660</name>
</gene>
<organism evidence="1 2">
    <name type="scientific">Paenibacillus silvae</name>
    <dbReference type="NCBI Taxonomy" id="1325358"/>
    <lineage>
        <taxon>Bacteria</taxon>
        <taxon>Bacillati</taxon>
        <taxon>Bacillota</taxon>
        <taxon>Bacilli</taxon>
        <taxon>Bacillales</taxon>
        <taxon>Paenibacillaceae</taxon>
        <taxon>Paenibacillus</taxon>
    </lineage>
</organism>
<evidence type="ECO:0000313" key="1">
    <source>
        <dbReference type="EMBL" id="GGH72366.1"/>
    </source>
</evidence>
<evidence type="ECO:0000313" key="2">
    <source>
        <dbReference type="Proteomes" id="UP000652153"/>
    </source>
</evidence>
<reference evidence="2" key="1">
    <citation type="journal article" date="2019" name="Int. J. Syst. Evol. Microbiol.">
        <title>The Global Catalogue of Microorganisms (GCM) 10K type strain sequencing project: providing services to taxonomists for standard genome sequencing and annotation.</title>
        <authorList>
            <consortium name="The Broad Institute Genomics Platform"/>
            <consortium name="The Broad Institute Genome Sequencing Center for Infectious Disease"/>
            <person name="Wu L."/>
            <person name="Ma J."/>
        </authorList>
    </citation>
    <scope>NUCLEOTIDE SEQUENCE [LARGE SCALE GENOMIC DNA]</scope>
    <source>
        <strain evidence="2">CGMCC 1.12770</strain>
    </source>
</reference>
<keyword evidence="2" id="KW-1185">Reference proteome</keyword>
<comment type="caution">
    <text evidence="1">The sequence shown here is derived from an EMBL/GenBank/DDBJ whole genome shotgun (WGS) entry which is preliminary data.</text>
</comment>
<dbReference type="EMBL" id="BMFU01000023">
    <property type="protein sequence ID" value="GGH72366.1"/>
    <property type="molecule type" value="Genomic_DNA"/>
</dbReference>
<proteinExistence type="predicted"/>
<protein>
    <submittedName>
        <fullName evidence="1">Uncharacterized protein</fullName>
    </submittedName>
</protein>
<name>A0ABQ1ZQF3_9BACL</name>
<accession>A0ABQ1ZQF3</accession>